<feature type="domain" description="Alpha-L-rhamnosidase six-hairpin glycosidase" evidence="1">
    <location>
        <begin position="394"/>
        <end position="643"/>
    </location>
</feature>
<accession>A0A8F9TW27</accession>
<dbReference type="Pfam" id="PF17390">
    <property type="entry name" value="Bac_rhamnosid_C"/>
    <property type="match status" value="1"/>
</dbReference>
<dbReference type="Pfam" id="PF17389">
    <property type="entry name" value="Bac_rhamnosid6H"/>
    <property type="match status" value="1"/>
</dbReference>
<organism evidence="3 4">
    <name type="scientific">Horticoccus luteus</name>
    <dbReference type="NCBI Taxonomy" id="2862869"/>
    <lineage>
        <taxon>Bacteria</taxon>
        <taxon>Pseudomonadati</taxon>
        <taxon>Verrucomicrobiota</taxon>
        <taxon>Opitutia</taxon>
        <taxon>Opitutales</taxon>
        <taxon>Opitutaceae</taxon>
        <taxon>Horticoccus</taxon>
    </lineage>
</organism>
<dbReference type="RefSeq" id="WP_220163140.1">
    <property type="nucleotide sequence ID" value="NZ_CP080507.1"/>
</dbReference>
<dbReference type="KEGG" id="ole:K0B96_01725"/>
<dbReference type="SUPFAM" id="SSF48208">
    <property type="entry name" value="Six-hairpin glycosidases"/>
    <property type="match status" value="1"/>
</dbReference>
<dbReference type="PANTHER" id="PTHR34987">
    <property type="entry name" value="C, PUTATIVE (AFU_ORTHOLOGUE AFUA_3G02880)-RELATED"/>
    <property type="match status" value="1"/>
</dbReference>
<name>A0A8F9TW27_9BACT</name>
<evidence type="ECO:0000313" key="3">
    <source>
        <dbReference type="EMBL" id="QYM79363.1"/>
    </source>
</evidence>
<sequence>MLFAPFAGEGVCRRIATPALAGGTPNMEPRGPLDEAAWLWHRDLGAGEPAQVLFRLEFTVAAAETVRLQVSADLCYALALDGALIARGPDSSDVAHWAWATYELALTAGAHRLEALVWWGRPPVTPEGRVGWRGGFVCAGLGDARERFTTGVGLWRAALLGGVKWQTHAFPVYHVIGRGAVIDWAKCDAEGAEWTEPAVVRGPVEFHECGIAARGWSLEASALPEQRHDWWAGGRVRAVTAKWSGGKAVRFRRESGADEPGAAGWAALVRGAAPLTLAARAEATVLIDTEDYLCGFPLLEYEGGAGTVVRWEWAEGLFERLEGAVPPKGQRDEIAGKFFHGFGERWMLAGGRRRWAGAPWWRAGRYIMLSVKVGAEPVVLHAWGVERTGFLLRRTMALTTSDETLGPVVALSERGLRACMHDVFVDCPYYEQMMYVADTRVQILLAYVFGGEERLARRGMELFDFSRGRGGWPAMRTPSGERQESGTFAMIWPWMLHDYALWRDDGAWLRTRLPGLRALMEGLVAESGADGLLTRPPGWLFMDWVPEWKAGWAPGTRVRPGRKSALVNLQFLLTLQRAAELETWVGDESIARRWREGGARTAAALAARFWDEARGVWADDESHESFSQHAQALAVIAGLRVPEVGRWADATANGLAAATIYFQHYLFEALGRAGRADLILPRLDLWRGLVKQGFKTPVESPEPARSDCHAWGAHPVFHLQATIAGVRPVEPGFRRVRIAPQPGTLTQIETELPHPRGLVKMRADFEGARVEAIITLPPETTGVFAWRGQEVELRSGVQRVTLGV</sequence>
<dbReference type="Gene3D" id="1.50.10.10">
    <property type="match status" value="1"/>
</dbReference>
<dbReference type="PANTHER" id="PTHR34987:SF2">
    <property type="entry name" value="B, PUTATIVE (AFU_ORTHOLOGUE AFUA_7G05040)-RELATED"/>
    <property type="match status" value="1"/>
</dbReference>
<dbReference type="GO" id="GO:0005975">
    <property type="term" value="P:carbohydrate metabolic process"/>
    <property type="evidence" value="ECO:0007669"/>
    <property type="project" value="InterPro"/>
</dbReference>
<reference evidence="3" key="1">
    <citation type="submission" date="2021-08" db="EMBL/GenBank/DDBJ databases">
        <title>Genome of a novel bacterium of the phylum Verrucomicrobia, Oleiharenicola sp. KSB-15.</title>
        <authorList>
            <person name="Chung J.-H."/>
            <person name="Ahn J.-H."/>
            <person name="Yoon Y."/>
            <person name="Kim D.-Y."/>
            <person name="An S.-H."/>
            <person name="Park I."/>
            <person name="Yeon J."/>
        </authorList>
    </citation>
    <scope>NUCLEOTIDE SEQUENCE</scope>
    <source>
        <strain evidence="3">KSB-15</strain>
    </source>
</reference>
<evidence type="ECO:0008006" key="5">
    <source>
        <dbReference type="Google" id="ProtNLM"/>
    </source>
</evidence>
<evidence type="ECO:0000259" key="1">
    <source>
        <dbReference type="Pfam" id="PF17389"/>
    </source>
</evidence>
<dbReference type="Gene3D" id="2.60.420.10">
    <property type="entry name" value="Maltose phosphorylase, domain 3"/>
    <property type="match status" value="1"/>
</dbReference>
<dbReference type="Proteomes" id="UP000825051">
    <property type="component" value="Chromosome"/>
</dbReference>
<dbReference type="InterPro" id="IPR035396">
    <property type="entry name" value="Bac_rhamnosid6H"/>
</dbReference>
<gene>
    <name evidence="3" type="ORF">K0B96_01725</name>
</gene>
<dbReference type="InterPro" id="IPR035398">
    <property type="entry name" value="Bac_rhamnosid_C"/>
</dbReference>
<dbReference type="EMBL" id="CP080507">
    <property type="protein sequence ID" value="QYM79363.1"/>
    <property type="molecule type" value="Genomic_DNA"/>
</dbReference>
<proteinExistence type="predicted"/>
<dbReference type="InterPro" id="IPR008928">
    <property type="entry name" value="6-hairpin_glycosidase_sf"/>
</dbReference>
<dbReference type="AlphaFoldDB" id="A0A8F9TW27"/>
<evidence type="ECO:0000259" key="2">
    <source>
        <dbReference type="Pfam" id="PF17390"/>
    </source>
</evidence>
<evidence type="ECO:0000313" key="4">
    <source>
        <dbReference type="Proteomes" id="UP000825051"/>
    </source>
</evidence>
<dbReference type="Gene3D" id="2.60.120.260">
    <property type="entry name" value="Galactose-binding domain-like"/>
    <property type="match status" value="2"/>
</dbReference>
<keyword evidence="4" id="KW-1185">Reference proteome</keyword>
<feature type="domain" description="Alpha-L-rhamnosidase C-terminal" evidence="2">
    <location>
        <begin position="725"/>
        <end position="783"/>
    </location>
</feature>
<protein>
    <recommendedName>
        <fullName evidence="5">Alpha-L-rhamnosidase</fullName>
    </recommendedName>
</protein>
<dbReference type="InterPro" id="IPR012341">
    <property type="entry name" value="6hp_glycosidase-like_sf"/>
</dbReference>